<keyword evidence="3" id="KW-1185">Reference proteome</keyword>
<keyword evidence="1" id="KW-0732">Signal</keyword>
<proteinExistence type="predicted"/>
<dbReference type="InterPro" id="IPR027828">
    <property type="entry name" value="DUF4465"/>
</dbReference>
<evidence type="ECO:0008006" key="4">
    <source>
        <dbReference type="Google" id="ProtNLM"/>
    </source>
</evidence>
<dbReference type="Pfam" id="PF14717">
    <property type="entry name" value="DUF4465"/>
    <property type="match status" value="1"/>
</dbReference>
<organism evidence="2 3">
    <name type="scientific">Stieleria magnilauensis</name>
    <dbReference type="NCBI Taxonomy" id="2527963"/>
    <lineage>
        <taxon>Bacteria</taxon>
        <taxon>Pseudomonadati</taxon>
        <taxon>Planctomycetota</taxon>
        <taxon>Planctomycetia</taxon>
        <taxon>Pirellulales</taxon>
        <taxon>Pirellulaceae</taxon>
        <taxon>Stieleria</taxon>
    </lineage>
</organism>
<dbReference type="Gene3D" id="2.60.120.1350">
    <property type="entry name" value="Protein of unknown function DUF4465"/>
    <property type="match status" value="1"/>
</dbReference>
<dbReference type="InterPro" id="IPR013424">
    <property type="entry name" value="Ice-binding_C"/>
</dbReference>
<evidence type="ECO:0000313" key="3">
    <source>
        <dbReference type="Proteomes" id="UP000318081"/>
    </source>
</evidence>
<dbReference type="NCBIfam" id="TIGR02595">
    <property type="entry name" value="PEP_CTERM"/>
    <property type="match status" value="1"/>
</dbReference>
<feature type="signal peptide" evidence="1">
    <location>
        <begin position="1"/>
        <end position="23"/>
    </location>
</feature>
<evidence type="ECO:0000256" key="1">
    <source>
        <dbReference type="SAM" id="SignalP"/>
    </source>
</evidence>
<dbReference type="RefSeq" id="WP_145219801.1">
    <property type="nucleotide sequence ID" value="NZ_CP036432.1"/>
</dbReference>
<dbReference type="EMBL" id="CP036432">
    <property type="protein sequence ID" value="QDV87874.1"/>
    <property type="molecule type" value="Genomic_DNA"/>
</dbReference>
<feature type="chain" id="PRO_5047545363" description="PEP-CTERM protein-sorting domain-containing protein" evidence="1">
    <location>
        <begin position="24"/>
        <end position="272"/>
    </location>
</feature>
<accession>A0ABX5Y0W2</accession>
<sequence>MNISRQCLFVLFAAGSLCSMAGAETVTFENLLTTPDSFYKGETSQINNDPWVVDGFEFSNRTTFVGYWSGWAYSNTTDTTTPGFTNEHSAITGGGSNGAGGSVSGETYALAFGSGATINLPTGALIESVDWTNGTYPYLSMRDGDAFATQFGGASGSEPDYFRVILTGYSDLNATGAATGSVTLDLADYTFSDDNQDYIVDTWQVNEDLTPLGNARSIDLTFQSSDSGQFGINTPVYLFIDNLQYSVTAIPEPTAAGFLALVGGVCALRRRR</sequence>
<reference evidence="2 3" key="1">
    <citation type="submission" date="2019-02" db="EMBL/GenBank/DDBJ databases">
        <title>Deep-cultivation of Planctomycetes and their phenomic and genomic characterization uncovers novel biology.</title>
        <authorList>
            <person name="Wiegand S."/>
            <person name="Jogler M."/>
            <person name="Boedeker C."/>
            <person name="Pinto D."/>
            <person name="Vollmers J."/>
            <person name="Rivas-Marin E."/>
            <person name="Kohn T."/>
            <person name="Peeters S.H."/>
            <person name="Heuer A."/>
            <person name="Rast P."/>
            <person name="Oberbeckmann S."/>
            <person name="Bunk B."/>
            <person name="Jeske O."/>
            <person name="Meyerdierks A."/>
            <person name="Storesund J.E."/>
            <person name="Kallscheuer N."/>
            <person name="Luecker S."/>
            <person name="Lage O.M."/>
            <person name="Pohl T."/>
            <person name="Merkel B.J."/>
            <person name="Hornburger P."/>
            <person name="Mueller R.-W."/>
            <person name="Bruemmer F."/>
            <person name="Labrenz M."/>
            <person name="Spormann A.M."/>
            <person name="Op den Camp H."/>
            <person name="Overmann J."/>
            <person name="Amann R."/>
            <person name="Jetten M.S.M."/>
            <person name="Mascher T."/>
            <person name="Medema M.H."/>
            <person name="Devos D.P."/>
            <person name="Kaster A.-K."/>
            <person name="Ovreas L."/>
            <person name="Rohde M."/>
            <person name="Galperin M.Y."/>
            <person name="Jogler C."/>
        </authorList>
    </citation>
    <scope>NUCLEOTIDE SEQUENCE [LARGE SCALE GENOMIC DNA]</scope>
    <source>
        <strain evidence="2 3">TBK1r</strain>
    </source>
</reference>
<name>A0ABX5Y0W2_9BACT</name>
<evidence type="ECO:0000313" key="2">
    <source>
        <dbReference type="EMBL" id="QDV87874.1"/>
    </source>
</evidence>
<dbReference type="Proteomes" id="UP000318081">
    <property type="component" value="Chromosome"/>
</dbReference>
<gene>
    <name evidence="2" type="ORF">TBK1r_69060</name>
</gene>
<protein>
    <recommendedName>
        <fullName evidence="4">PEP-CTERM protein-sorting domain-containing protein</fullName>
    </recommendedName>
</protein>